<dbReference type="Proteomes" id="UP000198816">
    <property type="component" value="Unassembled WGS sequence"/>
</dbReference>
<sequence length="83" mass="8967">MLQVIAQAELIFHGWTIPRLARRLRLKVPAKPGPDECLELTPAPADGHAISGTRALGRRASDLRNSTDARAVAVLGDDRMLTA</sequence>
<dbReference type="EMBL" id="FNNZ01000025">
    <property type="protein sequence ID" value="SDX42705.1"/>
    <property type="molecule type" value="Genomic_DNA"/>
</dbReference>
<evidence type="ECO:0000313" key="2">
    <source>
        <dbReference type="Proteomes" id="UP000198816"/>
    </source>
</evidence>
<proteinExistence type="predicted"/>
<evidence type="ECO:0000313" key="1">
    <source>
        <dbReference type="EMBL" id="SDX42705.1"/>
    </source>
</evidence>
<dbReference type="RefSeq" id="WP_093036672.1">
    <property type="nucleotide sequence ID" value="NZ_FNNZ01000025.1"/>
</dbReference>
<organism evidence="1 2">
    <name type="scientific">Thiocapsa roseopersicina</name>
    <dbReference type="NCBI Taxonomy" id="1058"/>
    <lineage>
        <taxon>Bacteria</taxon>
        <taxon>Pseudomonadati</taxon>
        <taxon>Pseudomonadota</taxon>
        <taxon>Gammaproteobacteria</taxon>
        <taxon>Chromatiales</taxon>
        <taxon>Chromatiaceae</taxon>
        <taxon>Thiocapsa</taxon>
    </lineage>
</organism>
<reference evidence="2" key="1">
    <citation type="submission" date="2016-10" db="EMBL/GenBank/DDBJ databases">
        <authorList>
            <person name="Varghese N."/>
            <person name="Submissions S."/>
        </authorList>
    </citation>
    <scope>NUCLEOTIDE SEQUENCE [LARGE SCALE GENOMIC DNA]</scope>
    <source>
        <strain evidence="2">DSM 217</strain>
    </source>
</reference>
<gene>
    <name evidence="1" type="ORF">SAMN05421783_12556</name>
</gene>
<keyword evidence="2" id="KW-1185">Reference proteome</keyword>
<accession>A0A1H3BLP8</accession>
<dbReference type="AlphaFoldDB" id="A0A1H3BLP8"/>
<name>A0A1H3BLP8_THIRO</name>
<protein>
    <submittedName>
        <fullName evidence="1">Uncharacterized protein</fullName>
    </submittedName>
</protein>